<dbReference type="Gene3D" id="1.10.3720.10">
    <property type="entry name" value="MetI-like"/>
    <property type="match status" value="1"/>
</dbReference>
<dbReference type="Pfam" id="PF19300">
    <property type="entry name" value="BPD_transp_1_N"/>
    <property type="match status" value="1"/>
</dbReference>
<evidence type="ECO:0000256" key="10">
    <source>
        <dbReference type="RuleBase" id="RU363032"/>
    </source>
</evidence>
<accession>A0A4R3JT58</accession>
<dbReference type="InterPro" id="IPR035906">
    <property type="entry name" value="MetI-like_sf"/>
</dbReference>
<dbReference type="PANTHER" id="PTHR43163:SF5">
    <property type="entry name" value="GLUTATHIONE TRANSPORT SYSTEM PERMEASE PROTEIN GSIC"/>
    <property type="match status" value="1"/>
</dbReference>
<feature type="domain" description="ABC transmembrane type-1" evidence="11">
    <location>
        <begin position="95"/>
        <end position="296"/>
    </location>
</feature>
<proteinExistence type="inferred from homology"/>
<organism evidence="13 14">
    <name type="scientific">Faecalimonas umbilicata</name>
    <dbReference type="NCBI Taxonomy" id="1912855"/>
    <lineage>
        <taxon>Bacteria</taxon>
        <taxon>Bacillati</taxon>
        <taxon>Bacillota</taxon>
        <taxon>Clostridia</taxon>
        <taxon>Lachnospirales</taxon>
        <taxon>Lachnospiraceae</taxon>
        <taxon>Faecalimonas</taxon>
    </lineage>
</organism>
<evidence type="ECO:0000313" key="12">
    <source>
        <dbReference type="EMBL" id="GBU03557.1"/>
    </source>
</evidence>
<evidence type="ECO:0000256" key="5">
    <source>
        <dbReference type="ARBA" id="ARBA00022692"/>
    </source>
</evidence>
<evidence type="ECO:0000313" key="14">
    <source>
        <dbReference type="Proteomes" id="UP000294613"/>
    </source>
</evidence>
<dbReference type="InterPro" id="IPR045621">
    <property type="entry name" value="BPD_transp_1_N"/>
</dbReference>
<dbReference type="GO" id="GO:0055085">
    <property type="term" value="P:transmembrane transport"/>
    <property type="evidence" value="ECO:0007669"/>
    <property type="project" value="InterPro"/>
</dbReference>
<dbReference type="CDD" id="cd06261">
    <property type="entry name" value="TM_PBP2"/>
    <property type="match status" value="1"/>
</dbReference>
<evidence type="ECO:0000256" key="3">
    <source>
        <dbReference type="ARBA" id="ARBA00022448"/>
    </source>
</evidence>
<dbReference type="Proteomes" id="UP000294613">
    <property type="component" value="Unassembled WGS sequence"/>
</dbReference>
<feature type="transmembrane region" description="Helical" evidence="10">
    <location>
        <begin position="273"/>
        <end position="299"/>
    </location>
</feature>
<evidence type="ECO:0000256" key="1">
    <source>
        <dbReference type="ARBA" id="ARBA00004651"/>
    </source>
</evidence>
<dbReference type="PANTHER" id="PTHR43163">
    <property type="entry name" value="DIPEPTIDE TRANSPORT SYSTEM PERMEASE PROTEIN DPPB-RELATED"/>
    <property type="match status" value="1"/>
</dbReference>
<dbReference type="GO" id="GO:0005886">
    <property type="term" value="C:plasma membrane"/>
    <property type="evidence" value="ECO:0007669"/>
    <property type="project" value="UniProtKB-SubCell"/>
</dbReference>
<dbReference type="RefSeq" id="WP_116440918.1">
    <property type="nucleotide sequence ID" value="NZ_BHEO01000002.1"/>
</dbReference>
<feature type="transmembrane region" description="Helical" evidence="10">
    <location>
        <begin position="12"/>
        <end position="30"/>
    </location>
</feature>
<evidence type="ECO:0000256" key="8">
    <source>
        <dbReference type="ARBA" id="ARBA00037215"/>
    </source>
</evidence>
<dbReference type="InterPro" id="IPR000515">
    <property type="entry name" value="MetI-like"/>
</dbReference>
<comment type="subcellular location">
    <subcellularLocation>
        <location evidence="1 10">Cell membrane</location>
        <topology evidence="1 10">Multi-pass membrane protein</topology>
    </subcellularLocation>
</comment>
<feature type="transmembrane region" description="Helical" evidence="10">
    <location>
        <begin position="101"/>
        <end position="122"/>
    </location>
</feature>
<comment type="function">
    <text evidence="8">Part of the ABC transporter complex GsiABCD involved in glutathione import. Probably responsible for the translocation of the substrate across the membrane.</text>
</comment>
<gene>
    <name evidence="13" type="ORF">EDD74_10547</name>
    <name evidence="12" type="ORF">FAEUMB_00980</name>
</gene>
<feature type="transmembrane region" description="Helical" evidence="10">
    <location>
        <begin position="228"/>
        <end position="253"/>
    </location>
</feature>
<reference evidence="13 14" key="2">
    <citation type="submission" date="2019-03" db="EMBL/GenBank/DDBJ databases">
        <title>Genomic Encyclopedia of Type Strains, Phase IV (KMG-IV): sequencing the most valuable type-strain genomes for metagenomic binning, comparative biology and taxonomic classification.</title>
        <authorList>
            <person name="Goeker M."/>
        </authorList>
    </citation>
    <scope>NUCLEOTIDE SEQUENCE [LARGE SCALE GENOMIC DNA]</scope>
    <source>
        <strain evidence="13 14">DSM 103426</strain>
    </source>
</reference>
<dbReference type="AlphaFoldDB" id="A0A4R3JT58"/>
<keyword evidence="15" id="KW-1185">Reference proteome</keyword>
<keyword evidence="3 10" id="KW-0813">Transport</keyword>
<dbReference type="EMBL" id="BHEO01000002">
    <property type="protein sequence ID" value="GBU03557.1"/>
    <property type="molecule type" value="Genomic_DNA"/>
</dbReference>
<feature type="transmembrane region" description="Helical" evidence="10">
    <location>
        <begin position="134"/>
        <end position="161"/>
    </location>
</feature>
<evidence type="ECO:0000256" key="9">
    <source>
        <dbReference type="ARBA" id="ARBA00041107"/>
    </source>
</evidence>
<evidence type="ECO:0000256" key="4">
    <source>
        <dbReference type="ARBA" id="ARBA00022475"/>
    </source>
</evidence>
<evidence type="ECO:0000259" key="11">
    <source>
        <dbReference type="PROSITE" id="PS50928"/>
    </source>
</evidence>
<keyword evidence="4" id="KW-1003">Cell membrane</keyword>
<dbReference type="PROSITE" id="PS50928">
    <property type="entry name" value="ABC_TM1"/>
    <property type="match status" value="1"/>
</dbReference>
<comment type="caution">
    <text evidence="13">The sequence shown here is derived from an EMBL/GenBank/DDBJ whole genome shotgun (WGS) entry which is preliminary data.</text>
</comment>
<evidence type="ECO:0000313" key="13">
    <source>
        <dbReference type="EMBL" id="TCS69061.1"/>
    </source>
</evidence>
<evidence type="ECO:0000256" key="6">
    <source>
        <dbReference type="ARBA" id="ARBA00022989"/>
    </source>
</evidence>
<keyword evidence="7 10" id="KW-0472">Membrane</keyword>
<feature type="transmembrane region" description="Helical" evidence="10">
    <location>
        <begin position="173"/>
        <end position="191"/>
    </location>
</feature>
<evidence type="ECO:0000313" key="15">
    <source>
        <dbReference type="Proteomes" id="UP000702954"/>
    </source>
</evidence>
<keyword evidence="5 10" id="KW-0812">Transmembrane</keyword>
<evidence type="ECO:0000256" key="7">
    <source>
        <dbReference type="ARBA" id="ARBA00023136"/>
    </source>
</evidence>
<keyword evidence="6 10" id="KW-1133">Transmembrane helix</keyword>
<evidence type="ECO:0000256" key="2">
    <source>
        <dbReference type="ARBA" id="ARBA00009306"/>
    </source>
</evidence>
<dbReference type="Proteomes" id="UP000702954">
    <property type="component" value="Unassembled WGS sequence"/>
</dbReference>
<dbReference type="EMBL" id="SLZV01000005">
    <property type="protein sequence ID" value="TCS69061.1"/>
    <property type="molecule type" value="Genomic_DNA"/>
</dbReference>
<comment type="similarity">
    <text evidence="2 10">Belongs to the binding-protein-dependent transport system permease family.</text>
</comment>
<dbReference type="SUPFAM" id="SSF161098">
    <property type="entry name" value="MetI-like"/>
    <property type="match status" value="1"/>
</dbReference>
<dbReference type="Pfam" id="PF00528">
    <property type="entry name" value="BPD_transp_1"/>
    <property type="match status" value="1"/>
</dbReference>
<reference evidence="12 15" key="1">
    <citation type="journal article" date="2018" name="Int. J. Syst. Evol. Microbiol.">
        <title>Draft Genome Sequence of Faecalimonas umbilicata JCM 30896T, an Acetate-Producing Bacterium Isolated from Human Feces.</title>
        <authorList>
            <person name="Sakamoto M."/>
            <person name="Ikeyama N."/>
            <person name="Yuki M."/>
            <person name="Ohkuma M."/>
        </authorList>
    </citation>
    <scope>NUCLEOTIDE SEQUENCE [LARGE SCALE GENOMIC DNA]</scope>
    <source>
        <strain evidence="12 15">EGH7</strain>
    </source>
</reference>
<protein>
    <recommendedName>
        <fullName evidence="9">Glutathione transport system permease protein GsiC</fullName>
    </recommendedName>
</protein>
<sequence>MSRYFVKRILQTIPLMLVISILVFLFIHMIPGDPARTMAGLDAEQSEVEAIREEYGLNDPLIVQYVNYMKGLFTGDLGRSLKSDTPVAELIVDRMQNTLKLVFAGILWAPVLGIFIGVISAIKRGKALDHGCMLLAITGLSAPGFWLGLMGIQIFSVQLGWLPSGGLDSWTGYILPSFTMGCGIMAVLARYSRSSMLETLREDYVRTARAKGQKEFLVMFVHAFRNSLIQVITILGLQIGGLLSGSVLTETVFSIPGMGRLLVDSIAFRDYPVIQGLLMLFAFQYVIINLIVDLLYGVINPKIRYD</sequence>
<name>A0A4R3JT58_9FIRM</name>